<evidence type="ECO:0000256" key="1">
    <source>
        <dbReference type="SAM" id="Coils"/>
    </source>
</evidence>
<dbReference type="PANTHER" id="PTHR37171:SF1">
    <property type="entry name" value="SERINE_THREONINE-PROTEIN KINASE YRZF-RELATED"/>
    <property type="match status" value="1"/>
</dbReference>
<dbReference type="EnsemblPlants" id="Pp3c8_25510V3.8">
    <property type="protein sequence ID" value="Pp3c8_25510V3.8"/>
    <property type="gene ID" value="Pp3c8_25510"/>
</dbReference>
<dbReference type="Gramene" id="Pp3c8_25510V3.3">
    <property type="protein sequence ID" value="Pp3c8_25510V3.3"/>
    <property type="gene ID" value="Pp3c8_25510"/>
</dbReference>
<dbReference type="Gramene" id="Pp3c8_25510V3.6">
    <property type="protein sequence ID" value="Pp3c8_25510V3.6"/>
    <property type="gene ID" value="Pp3c8_25510"/>
</dbReference>
<dbReference type="InterPro" id="IPR011009">
    <property type="entry name" value="Kinase-like_dom_sf"/>
</dbReference>
<feature type="compositionally biased region" description="Basic and acidic residues" evidence="2">
    <location>
        <begin position="397"/>
        <end position="408"/>
    </location>
</feature>
<dbReference type="EnsemblPlants" id="Pp3c8_25510V3.2">
    <property type="protein sequence ID" value="Pp3c8_25510V3.2"/>
    <property type="gene ID" value="Pp3c8_25510"/>
</dbReference>
<dbReference type="InterPro" id="IPR000719">
    <property type="entry name" value="Prot_kinase_dom"/>
</dbReference>
<protein>
    <recommendedName>
        <fullName evidence="3">Protein kinase domain-containing protein</fullName>
    </recommendedName>
</protein>
<feature type="coiled-coil region" evidence="1">
    <location>
        <begin position="5"/>
        <end position="90"/>
    </location>
</feature>
<dbReference type="AlphaFoldDB" id="A0A2K1K8Q3"/>
<sequence length="619" mass="69146">MGDADKDLDEQIREVEKQIRSVGEEIRIVKQEIERVQERIETCSNLQEKAQLRDEKAQLRDNEAQLRREKGQLRDKEAQLREQIQQGRDKCTEFEWLRQDMPSWDSGSCSKTPSTTQKERMYTPVRVEYWNVVKDIEEYLNKADKLKRIYQKVDNLTVTRGKRNLEDVAGSVVASTCDFVSKKLPGSLVIYVREASLEVPPEPVAEGGNSKNPDGSKAEDREVQKCLFYSKPPRVDMLVQSNGKDVAVFELKNGGLGCPVPIYKLWARCSCRTGIDLNCWCNSDISEGHARSILNCILQVYEHLVLAEVGYGVLTDIQNWYLFKRDHTCCLYISVGFKWDDRQPPLPAAIAYLVNSAVDTRGEFDVSPRKGERPWSWEATPCTSPSGGSDDDEDEDNTYKPNEHKIGDCETSPARTRGACSNMRQKQLQEIPASDLHLDDRPITSVGWSGCVVGGILNGRRVAVKFAPRKSERAEALLNEVDAYLKLKEHWMVFVPPLVGYGTTADGRIVFIATELIDGSPLGPGTVTEEVATAALQALGAVHACGLLHGDVEARNIMVVRGGQPSVRLVDFGFAQCSGSRDSQKAELRKLQRLLQDMMGVGVGKESGGRCPHKQLCLV</sequence>
<evidence type="ECO:0000313" key="6">
    <source>
        <dbReference type="Proteomes" id="UP000006727"/>
    </source>
</evidence>
<reference evidence="5" key="3">
    <citation type="submission" date="2020-12" db="UniProtKB">
        <authorList>
            <consortium name="EnsemblPlants"/>
        </authorList>
    </citation>
    <scope>IDENTIFICATION</scope>
</reference>
<accession>A0A2K1K8Q3</accession>
<evidence type="ECO:0000256" key="2">
    <source>
        <dbReference type="SAM" id="MobiDB-lite"/>
    </source>
</evidence>
<dbReference type="RefSeq" id="XP_024382911.1">
    <property type="nucleotide sequence ID" value="XM_024527143.2"/>
</dbReference>
<organism evidence="4">
    <name type="scientific">Physcomitrium patens</name>
    <name type="common">Spreading-leaved earth moss</name>
    <name type="synonym">Physcomitrella patens</name>
    <dbReference type="NCBI Taxonomy" id="3218"/>
    <lineage>
        <taxon>Eukaryota</taxon>
        <taxon>Viridiplantae</taxon>
        <taxon>Streptophyta</taxon>
        <taxon>Embryophyta</taxon>
        <taxon>Bryophyta</taxon>
        <taxon>Bryophytina</taxon>
        <taxon>Bryopsida</taxon>
        <taxon>Funariidae</taxon>
        <taxon>Funariales</taxon>
        <taxon>Funariaceae</taxon>
        <taxon>Physcomitrium</taxon>
    </lineage>
</organism>
<dbReference type="Gramene" id="Pp3c8_25510V3.4">
    <property type="protein sequence ID" value="Pp3c8_25510V3.4"/>
    <property type="gene ID" value="Pp3c8_25510"/>
</dbReference>
<keyword evidence="6" id="KW-1185">Reference proteome</keyword>
<feature type="compositionally biased region" description="Basic and acidic residues" evidence="2">
    <location>
        <begin position="365"/>
        <end position="375"/>
    </location>
</feature>
<dbReference type="PROSITE" id="PS50011">
    <property type="entry name" value="PROTEIN_KINASE_DOM"/>
    <property type="match status" value="1"/>
</dbReference>
<dbReference type="PANTHER" id="PTHR37171">
    <property type="entry name" value="SERINE/THREONINE-PROTEIN KINASE YRZF-RELATED"/>
    <property type="match status" value="1"/>
</dbReference>
<dbReference type="Gramene" id="Pp3c8_25510V3.1">
    <property type="protein sequence ID" value="Pp3c8_25510V3.1"/>
    <property type="gene ID" value="Pp3c8_25510"/>
</dbReference>
<dbReference type="STRING" id="3218.A0A2K1K8Q3"/>
<dbReference type="EnsemblPlants" id="Pp3c8_25510V3.7">
    <property type="protein sequence ID" value="Pp3c8_25510V3.7"/>
    <property type="gene ID" value="Pp3c8_25510"/>
</dbReference>
<feature type="domain" description="Protein kinase" evidence="3">
    <location>
        <begin position="438"/>
        <end position="619"/>
    </location>
</feature>
<dbReference type="EnsemblPlants" id="Pp3c8_25510V3.1">
    <property type="protein sequence ID" value="Pp3c8_25510V3.1"/>
    <property type="gene ID" value="Pp3c8_25510"/>
</dbReference>
<dbReference type="RefSeq" id="XP_024382913.1">
    <property type="nucleotide sequence ID" value="XM_024527145.2"/>
</dbReference>
<dbReference type="Gramene" id="Pp3c8_25510V3.5">
    <property type="protein sequence ID" value="Pp3c8_25510V3.5"/>
    <property type="gene ID" value="Pp3c8_25510"/>
</dbReference>
<dbReference type="Gene3D" id="1.10.510.10">
    <property type="entry name" value="Transferase(Phosphotransferase) domain 1"/>
    <property type="match status" value="1"/>
</dbReference>
<evidence type="ECO:0000259" key="3">
    <source>
        <dbReference type="PROSITE" id="PS50011"/>
    </source>
</evidence>
<reference evidence="4 6" key="1">
    <citation type="journal article" date="2008" name="Science">
        <title>The Physcomitrella genome reveals evolutionary insights into the conquest of land by plants.</title>
        <authorList>
            <person name="Rensing S."/>
            <person name="Lang D."/>
            <person name="Zimmer A."/>
            <person name="Terry A."/>
            <person name="Salamov A."/>
            <person name="Shapiro H."/>
            <person name="Nishiyama T."/>
            <person name="Perroud P.-F."/>
            <person name="Lindquist E."/>
            <person name="Kamisugi Y."/>
            <person name="Tanahashi T."/>
            <person name="Sakakibara K."/>
            <person name="Fujita T."/>
            <person name="Oishi K."/>
            <person name="Shin-I T."/>
            <person name="Kuroki Y."/>
            <person name="Toyoda A."/>
            <person name="Suzuki Y."/>
            <person name="Hashimoto A."/>
            <person name="Yamaguchi K."/>
            <person name="Sugano A."/>
            <person name="Kohara Y."/>
            <person name="Fujiyama A."/>
            <person name="Anterola A."/>
            <person name="Aoki S."/>
            <person name="Ashton N."/>
            <person name="Barbazuk W.B."/>
            <person name="Barker E."/>
            <person name="Bennetzen J."/>
            <person name="Bezanilla M."/>
            <person name="Blankenship R."/>
            <person name="Cho S.H."/>
            <person name="Dutcher S."/>
            <person name="Estelle M."/>
            <person name="Fawcett J.A."/>
            <person name="Gundlach H."/>
            <person name="Hanada K."/>
            <person name="Heyl A."/>
            <person name="Hicks K.A."/>
            <person name="Hugh J."/>
            <person name="Lohr M."/>
            <person name="Mayer K."/>
            <person name="Melkozernov A."/>
            <person name="Murata T."/>
            <person name="Nelson D."/>
            <person name="Pils B."/>
            <person name="Prigge M."/>
            <person name="Reiss B."/>
            <person name="Renner T."/>
            <person name="Rombauts S."/>
            <person name="Rushton P."/>
            <person name="Sanderfoot A."/>
            <person name="Schween G."/>
            <person name="Shiu S.-H."/>
            <person name="Stueber K."/>
            <person name="Theodoulou F.L."/>
            <person name="Tu H."/>
            <person name="Van de Peer Y."/>
            <person name="Verrier P.J."/>
            <person name="Waters E."/>
            <person name="Wood A."/>
            <person name="Yang L."/>
            <person name="Cove D."/>
            <person name="Cuming A."/>
            <person name="Hasebe M."/>
            <person name="Lucas S."/>
            <person name="Mishler D.B."/>
            <person name="Reski R."/>
            <person name="Grigoriev I."/>
            <person name="Quatrano R.S."/>
            <person name="Boore J.L."/>
        </authorList>
    </citation>
    <scope>NUCLEOTIDE SEQUENCE [LARGE SCALE GENOMIC DNA]</scope>
    <source>
        <strain evidence="5 6">cv. Gransden 2004</strain>
    </source>
</reference>
<keyword evidence="1" id="KW-0175">Coiled coil</keyword>
<dbReference type="EnsemblPlants" id="Pp3c8_25510V3.3">
    <property type="protein sequence ID" value="Pp3c8_25510V3.3"/>
    <property type="gene ID" value="Pp3c8_25510"/>
</dbReference>
<evidence type="ECO:0000313" key="5">
    <source>
        <dbReference type="EnsemblPlants" id="Pp3c8_25510V3.1"/>
    </source>
</evidence>
<evidence type="ECO:0000313" key="4">
    <source>
        <dbReference type="EMBL" id="PNR50160.1"/>
    </source>
</evidence>
<dbReference type="EnsemblPlants" id="Pp3c8_25510V3.5">
    <property type="protein sequence ID" value="Pp3c8_25510V3.5"/>
    <property type="gene ID" value="Pp3c8_25510"/>
</dbReference>
<dbReference type="Proteomes" id="UP000006727">
    <property type="component" value="Chromosome 8"/>
</dbReference>
<dbReference type="KEGG" id="ppp:112285854"/>
<dbReference type="GO" id="GO:0005524">
    <property type="term" value="F:ATP binding"/>
    <property type="evidence" value="ECO:0007669"/>
    <property type="project" value="InterPro"/>
</dbReference>
<feature type="region of interest" description="Disordered" evidence="2">
    <location>
        <begin position="365"/>
        <end position="416"/>
    </location>
</feature>
<gene>
    <name evidence="5" type="primary">LOC112285854</name>
    <name evidence="4" type="ORF">PHYPA_012057</name>
</gene>
<dbReference type="RefSeq" id="XP_073391973.1">
    <property type="nucleotide sequence ID" value="XM_073535872.1"/>
</dbReference>
<dbReference type="GeneID" id="112285854"/>
<dbReference type="EnsemblPlants" id="Pp3c8_25510V3.6">
    <property type="protein sequence ID" value="Pp3c8_25510V3.6"/>
    <property type="gene ID" value="Pp3c8_25510"/>
</dbReference>
<dbReference type="Gramene" id="Pp3c8_25510V3.2">
    <property type="protein sequence ID" value="Pp3c8_25510V3.2"/>
    <property type="gene ID" value="Pp3c8_25510"/>
</dbReference>
<reference evidence="4 6" key="2">
    <citation type="journal article" date="2018" name="Plant J.">
        <title>The Physcomitrella patens chromosome-scale assembly reveals moss genome structure and evolution.</title>
        <authorList>
            <person name="Lang D."/>
            <person name="Ullrich K.K."/>
            <person name="Murat F."/>
            <person name="Fuchs J."/>
            <person name="Jenkins J."/>
            <person name="Haas F.B."/>
            <person name="Piednoel M."/>
            <person name="Gundlach H."/>
            <person name="Van Bel M."/>
            <person name="Meyberg R."/>
            <person name="Vives C."/>
            <person name="Morata J."/>
            <person name="Symeonidi A."/>
            <person name="Hiss M."/>
            <person name="Muchero W."/>
            <person name="Kamisugi Y."/>
            <person name="Saleh O."/>
            <person name="Blanc G."/>
            <person name="Decker E.L."/>
            <person name="van Gessel N."/>
            <person name="Grimwood J."/>
            <person name="Hayes R.D."/>
            <person name="Graham S.W."/>
            <person name="Gunter L.E."/>
            <person name="McDaniel S.F."/>
            <person name="Hoernstein S.N.W."/>
            <person name="Larsson A."/>
            <person name="Li F.W."/>
            <person name="Perroud P.F."/>
            <person name="Phillips J."/>
            <person name="Ranjan P."/>
            <person name="Rokshar D.S."/>
            <person name="Rothfels C.J."/>
            <person name="Schneider L."/>
            <person name="Shu S."/>
            <person name="Stevenson D.W."/>
            <person name="Thummler F."/>
            <person name="Tillich M."/>
            <person name="Villarreal Aguilar J.C."/>
            <person name="Widiez T."/>
            <person name="Wong G.K."/>
            <person name="Wymore A."/>
            <person name="Zhang Y."/>
            <person name="Zimmer A.D."/>
            <person name="Quatrano R.S."/>
            <person name="Mayer K.F.X."/>
            <person name="Goodstein D."/>
            <person name="Casacuberta J.M."/>
            <person name="Vandepoele K."/>
            <person name="Reski R."/>
            <person name="Cuming A.C."/>
            <person name="Tuskan G.A."/>
            <person name="Maumus F."/>
            <person name="Salse J."/>
            <person name="Schmutz J."/>
            <person name="Rensing S.A."/>
        </authorList>
    </citation>
    <scope>NUCLEOTIDE SEQUENCE [LARGE SCALE GENOMIC DNA]</scope>
    <source>
        <strain evidence="5 6">cv. Gransden 2004</strain>
    </source>
</reference>
<dbReference type="EnsemblPlants" id="Pp3c8_25510V3.4">
    <property type="protein sequence ID" value="Pp3c8_25510V3.4"/>
    <property type="gene ID" value="Pp3c8_25510"/>
</dbReference>
<dbReference type="SUPFAM" id="SSF56112">
    <property type="entry name" value="Protein kinase-like (PK-like)"/>
    <property type="match status" value="1"/>
</dbReference>
<feature type="region of interest" description="Disordered" evidence="2">
    <location>
        <begin position="201"/>
        <end position="220"/>
    </location>
</feature>
<dbReference type="GO" id="GO:0004672">
    <property type="term" value="F:protein kinase activity"/>
    <property type="evidence" value="ECO:0007669"/>
    <property type="project" value="InterPro"/>
</dbReference>
<dbReference type="OrthoDB" id="10020333at2759"/>
<dbReference type="Gramene" id="Pp3c8_25510V3.8">
    <property type="protein sequence ID" value="Pp3c8_25510V3.8"/>
    <property type="gene ID" value="Pp3c8_25510"/>
</dbReference>
<name>A0A2K1K8Q3_PHYPA</name>
<dbReference type="EMBL" id="ABEU02000008">
    <property type="protein sequence ID" value="PNR50160.1"/>
    <property type="molecule type" value="Genomic_DNA"/>
</dbReference>
<proteinExistence type="predicted"/>
<dbReference type="RefSeq" id="XP_024382912.1">
    <property type="nucleotide sequence ID" value="XM_024527144.2"/>
</dbReference>
<dbReference type="Gramene" id="Pp3c8_25510V3.7">
    <property type="protein sequence ID" value="Pp3c8_25510V3.7"/>
    <property type="gene ID" value="Pp3c8_25510"/>
</dbReference>
<dbReference type="InterPro" id="IPR052396">
    <property type="entry name" value="Meiotic_Drive_Suppr_Kinase"/>
</dbReference>